<keyword evidence="5 6" id="KW-0119">Carbohydrate metabolism</keyword>
<comment type="caution">
    <text evidence="7">The sequence shown here is derived from an EMBL/GenBank/DDBJ whole genome shotgun (WGS) entry which is preliminary data.</text>
</comment>
<dbReference type="RefSeq" id="WP_122914433.1">
    <property type="nucleotide sequence ID" value="NZ_RHHT01000037.1"/>
</dbReference>
<evidence type="ECO:0000313" key="8">
    <source>
        <dbReference type="Proteomes" id="UP000281915"/>
    </source>
</evidence>
<comment type="subunit">
    <text evidence="6">Homodimer.</text>
</comment>
<reference evidence="7 8" key="1">
    <citation type="submission" date="2018-10" db="EMBL/GenBank/DDBJ databases">
        <title>Phylogenomics of Brevibacillus.</title>
        <authorList>
            <person name="Dunlap C."/>
        </authorList>
    </citation>
    <scope>NUCLEOTIDE SEQUENCE [LARGE SCALE GENOMIC DNA]</scope>
    <source>
        <strain evidence="7 8">JCM 15085</strain>
    </source>
</reference>
<dbReference type="NCBIfam" id="NF002559">
    <property type="entry name" value="PRK02134.1"/>
    <property type="match status" value="1"/>
</dbReference>
<dbReference type="Pfam" id="PF04794">
    <property type="entry name" value="YdjC"/>
    <property type="match status" value="1"/>
</dbReference>
<dbReference type="GO" id="GO:0019213">
    <property type="term" value="F:deacetylase activity"/>
    <property type="evidence" value="ECO:0007669"/>
    <property type="project" value="TreeGrafter"/>
</dbReference>
<gene>
    <name evidence="7" type="ORF">EDM58_17315</name>
</gene>
<dbReference type="PANTHER" id="PTHR31609">
    <property type="entry name" value="YDJC DEACETYLASE FAMILY MEMBER"/>
    <property type="match status" value="1"/>
</dbReference>
<organism evidence="7 8">
    <name type="scientific">Brevibacillus panacihumi</name>
    <dbReference type="NCBI Taxonomy" id="497735"/>
    <lineage>
        <taxon>Bacteria</taxon>
        <taxon>Bacillati</taxon>
        <taxon>Bacillota</taxon>
        <taxon>Bacilli</taxon>
        <taxon>Bacillales</taxon>
        <taxon>Paenibacillaceae</taxon>
        <taxon>Brevibacillus</taxon>
    </lineage>
</organism>
<dbReference type="EC" id="3.5.1.-" evidence="6"/>
<keyword evidence="4 6" id="KW-0460">Magnesium</keyword>
<keyword evidence="3 6" id="KW-0378">Hydrolase</keyword>
<dbReference type="InterPro" id="IPR022948">
    <property type="entry name" value="COD_ChbG_bac"/>
</dbReference>
<evidence type="ECO:0000256" key="4">
    <source>
        <dbReference type="ARBA" id="ARBA00022842"/>
    </source>
</evidence>
<dbReference type="SUPFAM" id="SSF88713">
    <property type="entry name" value="Glycoside hydrolase/deacetylase"/>
    <property type="match status" value="1"/>
</dbReference>
<dbReference type="GO" id="GO:0046872">
    <property type="term" value="F:metal ion binding"/>
    <property type="evidence" value="ECO:0007669"/>
    <property type="project" value="UniProtKB-KW"/>
</dbReference>
<dbReference type="AlphaFoldDB" id="A0A3M8CNY6"/>
<feature type="binding site" evidence="6">
    <location>
        <position position="59"/>
    </location>
    <ligand>
        <name>Mg(2+)</name>
        <dbReference type="ChEBI" id="CHEBI:18420"/>
    </ligand>
</feature>
<dbReference type="HAMAP" id="MF_01246">
    <property type="entry name" value="COD"/>
    <property type="match status" value="1"/>
</dbReference>
<evidence type="ECO:0000256" key="5">
    <source>
        <dbReference type="ARBA" id="ARBA00023277"/>
    </source>
</evidence>
<keyword evidence="2 6" id="KW-0479">Metal-binding</keyword>
<dbReference type="InterPro" id="IPR011330">
    <property type="entry name" value="Glyco_hydro/deAcase_b/a-brl"/>
</dbReference>
<sequence length="246" mass="27107">MKLIVNADDFGYSKGVNLGIVEAHVNGVVSSATMMVNMPGFEHAVRLAKENPRLGVGVHLVLTCGNAVHPDVPSLTDHTGAFLRGSKHLMAASPEDIEREFAAQIERFLQSGLPLSHLDSHHHVHAHEAVLPIVLQLAERYQVPVRNPWTLAGAGRKQACITTEGFSHRFYGDQLSTDLFCEIVDEWGGCATAEIMTHPAYLDDEVLAGSSYHLPRTKELKILTSKQVSEYLEKKGVQLVTFHDIR</sequence>
<dbReference type="Proteomes" id="UP000281915">
    <property type="component" value="Unassembled WGS sequence"/>
</dbReference>
<accession>A0A3M8CNY6</accession>
<comment type="function">
    <text evidence="6">Probably catalyzes the deacetylation of acetylated carbohydrates an important step in the degradation of oligosaccharides.</text>
</comment>
<feature type="binding site" evidence="6">
    <location>
        <position position="121"/>
    </location>
    <ligand>
        <name>Mg(2+)</name>
        <dbReference type="ChEBI" id="CHEBI:18420"/>
    </ligand>
</feature>
<evidence type="ECO:0000313" key="7">
    <source>
        <dbReference type="EMBL" id="RNB76595.1"/>
    </source>
</evidence>
<comment type="cofactor">
    <cofactor evidence="1 6">
        <name>Mg(2+)</name>
        <dbReference type="ChEBI" id="CHEBI:18420"/>
    </cofactor>
</comment>
<dbReference type="PANTHER" id="PTHR31609:SF1">
    <property type="entry name" value="CARBOHYDRATE DEACETYLASE"/>
    <property type="match status" value="1"/>
</dbReference>
<dbReference type="GO" id="GO:0000272">
    <property type="term" value="P:polysaccharide catabolic process"/>
    <property type="evidence" value="ECO:0007669"/>
    <property type="project" value="InterPro"/>
</dbReference>
<dbReference type="EMBL" id="RHHT01000037">
    <property type="protein sequence ID" value="RNB76595.1"/>
    <property type="molecule type" value="Genomic_DNA"/>
</dbReference>
<comment type="similarity">
    <text evidence="6">Belongs to the YdjC deacetylase family.</text>
</comment>
<dbReference type="GO" id="GO:0016811">
    <property type="term" value="F:hydrolase activity, acting on carbon-nitrogen (but not peptide) bonds, in linear amides"/>
    <property type="evidence" value="ECO:0007669"/>
    <property type="project" value="UniProtKB-UniRule"/>
</dbReference>
<evidence type="ECO:0000256" key="6">
    <source>
        <dbReference type="HAMAP-Rule" id="MF_01246"/>
    </source>
</evidence>
<name>A0A3M8CNY6_9BACL</name>
<proteinExistence type="inferred from homology"/>
<evidence type="ECO:0000256" key="3">
    <source>
        <dbReference type="ARBA" id="ARBA00022801"/>
    </source>
</evidence>
<protein>
    <recommendedName>
        <fullName evidence="6">Carbohydrate deacetylase</fullName>
        <ecNumber evidence="6">3.5.1.-</ecNumber>
    </recommendedName>
</protein>
<dbReference type="InterPro" id="IPR006879">
    <property type="entry name" value="YdjC-like"/>
</dbReference>
<dbReference type="Gene3D" id="3.20.20.370">
    <property type="entry name" value="Glycoside hydrolase/deacetylase"/>
    <property type="match status" value="1"/>
</dbReference>
<evidence type="ECO:0000256" key="2">
    <source>
        <dbReference type="ARBA" id="ARBA00022723"/>
    </source>
</evidence>
<dbReference type="CDD" id="cd10803">
    <property type="entry name" value="YdjC_EF3048_like"/>
    <property type="match status" value="1"/>
</dbReference>
<evidence type="ECO:0000256" key="1">
    <source>
        <dbReference type="ARBA" id="ARBA00001946"/>
    </source>
</evidence>